<name>A0A3L9Y0K2_9RHOB</name>
<sequence>MRMTRSRMQQRRPECGSTRQRKDSMTYPIIRDVITYWDRLRADRDMPDRVEIDPREICDLLSYMFILDRTRPGVVRFRLSGTHLNELMGMEVRGMPVRALFELPERERLMTNVERVFAGPAAVHLHLEAGGHGRSALTGRMVLLPLRGTDDTISRALGVLTTDGLIGQPPRRFRVARADATPLLSGKAVLDAVFDADRKNRGLAEAAEPFRGAGPRHTPGKRPRLYVVKGGKP</sequence>
<organism evidence="2 3">
    <name type="scientific">Rhodophyticola porphyridii</name>
    <dbReference type="NCBI Taxonomy" id="1852017"/>
    <lineage>
        <taxon>Bacteria</taxon>
        <taxon>Pseudomonadati</taxon>
        <taxon>Pseudomonadota</taxon>
        <taxon>Alphaproteobacteria</taxon>
        <taxon>Rhodobacterales</taxon>
        <taxon>Roseobacteraceae</taxon>
        <taxon>Rhodophyticola</taxon>
    </lineage>
</organism>
<proteinExistence type="predicted"/>
<protein>
    <submittedName>
        <fullName evidence="2">PAS domain-containing protein</fullName>
    </submittedName>
</protein>
<dbReference type="EMBL" id="RCNT01000004">
    <property type="protein sequence ID" value="RMA42391.1"/>
    <property type="molecule type" value="Genomic_DNA"/>
</dbReference>
<keyword evidence="3" id="KW-1185">Reference proteome</keyword>
<gene>
    <name evidence="2" type="ORF">D9R08_09835</name>
</gene>
<comment type="caution">
    <text evidence="2">The sequence shown here is derived from an EMBL/GenBank/DDBJ whole genome shotgun (WGS) entry which is preliminary data.</text>
</comment>
<dbReference type="InterPro" id="IPR009922">
    <property type="entry name" value="DUF1457"/>
</dbReference>
<dbReference type="AlphaFoldDB" id="A0A3L9Y0K2"/>
<dbReference type="Proteomes" id="UP000281343">
    <property type="component" value="Unassembled WGS sequence"/>
</dbReference>
<dbReference type="Pfam" id="PF07310">
    <property type="entry name" value="PAS_5"/>
    <property type="match status" value="1"/>
</dbReference>
<evidence type="ECO:0000256" key="1">
    <source>
        <dbReference type="SAM" id="MobiDB-lite"/>
    </source>
</evidence>
<evidence type="ECO:0000313" key="2">
    <source>
        <dbReference type="EMBL" id="RMA42391.1"/>
    </source>
</evidence>
<accession>A0A3L9Y0K2</accession>
<feature type="region of interest" description="Disordered" evidence="1">
    <location>
        <begin position="1"/>
        <end position="22"/>
    </location>
</feature>
<feature type="compositionally biased region" description="Basic residues" evidence="1">
    <location>
        <begin position="1"/>
        <end position="10"/>
    </location>
</feature>
<evidence type="ECO:0000313" key="3">
    <source>
        <dbReference type="Proteomes" id="UP000281343"/>
    </source>
</evidence>
<reference evidence="2 3" key="1">
    <citation type="submission" date="2018-10" db="EMBL/GenBank/DDBJ databases">
        <authorList>
            <person name="Jung H.S."/>
            <person name="Jeon C.O."/>
        </authorList>
    </citation>
    <scope>NUCLEOTIDE SEQUENCE [LARGE SCALE GENOMIC DNA]</scope>
    <source>
        <strain evidence="2 3">MA-7-27</strain>
    </source>
</reference>